<sequence length="487" mass="53863">MRVSIKLKTGLVLAVLLILSIAALSFLVLRGITLNQRQQIEDLLAKHSQVAVQYVKQNYVTGDQRLPADLFMSQSSKRMALYLSMLTGLPVSLYDANGQETGSSLSASNPSAYSDTLAYALSGKTAYQTMGDSVNYFAPIVTDSGMLGVVRFRYSLLQEHQFVQQIRDLFLLAGAVACAGGFIFGYGYFYRLAAVISKLRAASRDIREGYFLKEPPVRRKDELGDLSQAIYHMSGAIEANISAMSEEQRKLELAVRKLQELEKQQKQFIGNISHEFKTPLTAIKAYVDLLAMYRDDPKLTEEAIDSMGKETERLYEMVDKVLRLSALEKYDFEQQAEPVKLDVLLHDISSRMRGKAARFGLTLQTETVPAVVWADKESLTTIFVNLIDNAIKYNEPGGRILVSAAIRDCEAEVSVANTGVAIPAELQDKIFEPFFTVNKDRSRSSGGTGLGLALVKRLTEAQEGAIRLAASSPAGTVFHVTLPLRMQ</sequence>
<dbReference type="PROSITE" id="PS50109">
    <property type="entry name" value="HIS_KIN"/>
    <property type="match status" value="1"/>
</dbReference>
<dbReference type="AlphaFoldDB" id="A0A4P6EZJ4"/>
<feature type="coiled-coil region" evidence="14">
    <location>
        <begin position="241"/>
        <end position="271"/>
    </location>
</feature>
<dbReference type="GO" id="GO:0005524">
    <property type="term" value="F:ATP binding"/>
    <property type="evidence" value="ECO:0007669"/>
    <property type="project" value="UniProtKB-KW"/>
</dbReference>
<keyword evidence="14" id="KW-0175">Coiled coil</keyword>
<dbReference type="PRINTS" id="PR00344">
    <property type="entry name" value="BCTRLSENSOR"/>
</dbReference>
<dbReference type="Pfam" id="PF00512">
    <property type="entry name" value="HisKA"/>
    <property type="match status" value="1"/>
</dbReference>
<dbReference type="InterPro" id="IPR036097">
    <property type="entry name" value="HisK_dim/P_sf"/>
</dbReference>
<evidence type="ECO:0000313" key="19">
    <source>
        <dbReference type="Proteomes" id="UP000293568"/>
    </source>
</evidence>
<dbReference type="SUPFAM" id="SSF47384">
    <property type="entry name" value="Homodimeric domain of signal transducing histidine kinase"/>
    <property type="match status" value="1"/>
</dbReference>
<dbReference type="Gene3D" id="6.10.340.10">
    <property type="match status" value="1"/>
</dbReference>
<dbReference type="OrthoDB" id="9786919at2"/>
<comment type="subcellular location">
    <subcellularLocation>
        <location evidence="2">Cell membrane</location>
        <topology evidence="2">Multi-pass membrane protein</topology>
    </subcellularLocation>
</comment>
<dbReference type="SMART" id="SM00304">
    <property type="entry name" value="HAMP"/>
    <property type="match status" value="1"/>
</dbReference>
<evidence type="ECO:0000256" key="1">
    <source>
        <dbReference type="ARBA" id="ARBA00000085"/>
    </source>
</evidence>
<keyword evidence="19" id="KW-1185">Reference proteome</keyword>
<dbReference type="Proteomes" id="UP000293568">
    <property type="component" value="Chromosome"/>
</dbReference>
<dbReference type="PANTHER" id="PTHR45528:SF1">
    <property type="entry name" value="SENSOR HISTIDINE KINASE CPXA"/>
    <property type="match status" value="1"/>
</dbReference>
<reference evidence="18 19" key="1">
    <citation type="submission" date="2019-01" db="EMBL/GenBank/DDBJ databases">
        <title>Genome sequencing of strain FW100M-2.</title>
        <authorList>
            <person name="Heo J."/>
            <person name="Kim S.-J."/>
            <person name="Kim J.-S."/>
            <person name="Hong S.-B."/>
            <person name="Kwon S.-W."/>
        </authorList>
    </citation>
    <scope>NUCLEOTIDE SEQUENCE [LARGE SCALE GENOMIC DNA]</scope>
    <source>
        <strain evidence="18 19">FW100M-2</strain>
    </source>
</reference>
<name>A0A4P6EZJ4_9BACL</name>
<feature type="domain" description="Histidine kinase" evidence="16">
    <location>
        <begin position="271"/>
        <end position="486"/>
    </location>
</feature>
<dbReference type="KEGG" id="pprt:ET464_13345"/>
<dbReference type="InterPro" id="IPR003594">
    <property type="entry name" value="HATPase_dom"/>
</dbReference>
<dbReference type="EMBL" id="CP035492">
    <property type="protein sequence ID" value="QAY67239.1"/>
    <property type="molecule type" value="Genomic_DNA"/>
</dbReference>
<keyword evidence="8" id="KW-0547">Nucleotide-binding</keyword>
<comment type="catalytic activity">
    <reaction evidence="1">
        <text>ATP + protein L-histidine = ADP + protein N-phospho-L-histidine.</text>
        <dbReference type="EC" id="2.7.13.3"/>
    </reaction>
</comment>
<evidence type="ECO:0000256" key="2">
    <source>
        <dbReference type="ARBA" id="ARBA00004651"/>
    </source>
</evidence>
<keyword evidence="4" id="KW-1003">Cell membrane</keyword>
<gene>
    <name evidence="18" type="ORF">ET464_13345</name>
</gene>
<keyword evidence="11 15" id="KW-1133">Transmembrane helix</keyword>
<dbReference type="SMART" id="SM00387">
    <property type="entry name" value="HATPase_c"/>
    <property type="match status" value="1"/>
</dbReference>
<evidence type="ECO:0000256" key="3">
    <source>
        <dbReference type="ARBA" id="ARBA00012438"/>
    </source>
</evidence>
<dbReference type="InterPro" id="IPR003660">
    <property type="entry name" value="HAMP_dom"/>
</dbReference>
<dbReference type="SUPFAM" id="SSF55874">
    <property type="entry name" value="ATPase domain of HSP90 chaperone/DNA topoisomerase II/histidine kinase"/>
    <property type="match status" value="1"/>
</dbReference>
<dbReference type="PROSITE" id="PS50885">
    <property type="entry name" value="HAMP"/>
    <property type="match status" value="1"/>
</dbReference>
<keyword evidence="6" id="KW-0808">Transferase</keyword>
<proteinExistence type="predicted"/>
<evidence type="ECO:0000256" key="11">
    <source>
        <dbReference type="ARBA" id="ARBA00022989"/>
    </source>
</evidence>
<evidence type="ECO:0000313" key="18">
    <source>
        <dbReference type="EMBL" id="QAY67239.1"/>
    </source>
</evidence>
<dbReference type="FunFam" id="3.30.565.10:FF:000006">
    <property type="entry name" value="Sensor histidine kinase WalK"/>
    <property type="match status" value="1"/>
</dbReference>
<keyword evidence="5" id="KW-0597">Phosphoprotein</keyword>
<feature type="transmembrane region" description="Helical" evidence="15">
    <location>
        <begin position="169"/>
        <end position="190"/>
    </location>
</feature>
<evidence type="ECO:0000256" key="5">
    <source>
        <dbReference type="ARBA" id="ARBA00022553"/>
    </source>
</evidence>
<organism evidence="18 19">
    <name type="scientific">Paenibacillus protaetiae</name>
    <dbReference type="NCBI Taxonomy" id="2509456"/>
    <lineage>
        <taxon>Bacteria</taxon>
        <taxon>Bacillati</taxon>
        <taxon>Bacillota</taxon>
        <taxon>Bacilli</taxon>
        <taxon>Bacillales</taxon>
        <taxon>Paenibacillaceae</taxon>
        <taxon>Paenibacillus</taxon>
    </lineage>
</organism>
<dbReference type="CDD" id="cd00082">
    <property type="entry name" value="HisKA"/>
    <property type="match status" value="1"/>
</dbReference>
<dbReference type="PANTHER" id="PTHR45528">
    <property type="entry name" value="SENSOR HISTIDINE KINASE CPXA"/>
    <property type="match status" value="1"/>
</dbReference>
<accession>A0A4P6EZJ4</accession>
<evidence type="ECO:0000259" key="16">
    <source>
        <dbReference type="PROSITE" id="PS50109"/>
    </source>
</evidence>
<dbReference type="InterPro" id="IPR004358">
    <property type="entry name" value="Sig_transdc_His_kin-like_C"/>
</dbReference>
<dbReference type="GO" id="GO:0000155">
    <property type="term" value="F:phosphorelay sensor kinase activity"/>
    <property type="evidence" value="ECO:0007669"/>
    <property type="project" value="InterPro"/>
</dbReference>
<keyword evidence="7 15" id="KW-0812">Transmembrane</keyword>
<evidence type="ECO:0000256" key="14">
    <source>
        <dbReference type="SAM" id="Coils"/>
    </source>
</evidence>
<dbReference type="Gene3D" id="1.10.287.130">
    <property type="match status" value="1"/>
</dbReference>
<evidence type="ECO:0000256" key="6">
    <source>
        <dbReference type="ARBA" id="ARBA00022679"/>
    </source>
</evidence>
<evidence type="ECO:0000256" key="12">
    <source>
        <dbReference type="ARBA" id="ARBA00023012"/>
    </source>
</evidence>
<evidence type="ECO:0000256" key="8">
    <source>
        <dbReference type="ARBA" id="ARBA00022741"/>
    </source>
</evidence>
<dbReference type="InterPro" id="IPR003661">
    <property type="entry name" value="HisK_dim/P_dom"/>
</dbReference>
<dbReference type="FunFam" id="1.10.287.130:FF:000001">
    <property type="entry name" value="Two-component sensor histidine kinase"/>
    <property type="match status" value="1"/>
</dbReference>
<evidence type="ECO:0000256" key="13">
    <source>
        <dbReference type="ARBA" id="ARBA00023136"/>
    </source>
</evidence>
<dbReference type="InterPro" id="IPR050398">
    <property type="entry name" value="HssS/ArlS-like"/>
</dbReference>
<dbReference type="RefSeq" id="WP_129441652.1">
    <property type="nucleotide sequence ID" value="NZ_CP035492.1"/>
</dbReference>
<dbReference type="InterPro" id="IPR036890">
    <property type="entry name" value="HATPase_C_sf"/>
</dbReference>
<dbReference type="GO" id="GO:0005886">
    <property type="term" value="C:plasma membrane"/>
    <property type="evidence" value="ECO:0007669"/>
    <property type="project" value="UniProtKB-SubCell"/>
</dbReference>
<dbReference type="CDD" id="cd00075">
    <property type="entry name" value="HATPase"/>
    <property type="match status" value="1"/>
</dbReference>
<evidence type="ECO:0000256" key="7">
    <source>
        <dbReference type="ARBA" id="ARBA00022692"/>
    </source>
</evidence>
<evidence type="ECO:0000256" key="10">
    <source>
        <dbReference type="ARBA" id="ARBA00022840"/>
    </source>
</evidence>
<evidence type="ECO:0000256" key="9">
    <source>
        <dbReference type="ARBA" id="ARBA00022777"/>
    </source>
</evidence>
<dbReference type="EC" id="2.7.13.3" evidence="3"/>
<dbReference type="InterPro" id="IPR005467">
    <property type="entry name" value="His_kinase_dom"/>
</dbReference>
<keyword evidence="12" id="KW-0902">Two-component regulatory system</keyword>
<feature type="domain" description="HAMP" evidence="17">
    <location>
        <begin position="190"/>
        <end position="242"/>
    </location>
</feature>
<dbReference type="SMART" id="SM00388">
    <property type="entry name" value="HisKA"/>
    <property type="match status" value="1"/>
</dbReference>
<dbReference type="Gene3D" id="3.30.565.10">
    <property type="entry name" value="Histidine kinase-like ATPase, C-terminal domain"/>
    <property type="match status" value="1"/>
</dbReference>
<dbReference type="CDD" id="cd06225">
    <property type="entry name" value="HAMP"/>
    <property type="match status" value="1"/>
</dbReference>
<evidence type="ECO:0000256" key="15">
    <source>
        <dbReference type="SAM" id="Phobius"/>
    </source>
</evidence>
<keyword evidence="13 15" id="KW-0472">Membrane</keyword>
<evidence type="ECO:0000256" key="4">
    <source>
        <dbReference type="ARBA" id="ARBA00022475"/>
    </source>
</evidence>
<keyword evidence="9 18" id="KW-0418">Kinase</keyword>
<evidence type="ECO:0000259" key="17">
    <source>
        <dbReference type="PROSITE" id="PS50885"/>
    </source>
</evidence>
<protein>
    <recommendedName>
        <fullName evidence="3">histidine kinase</fullName>
        <ecNumber evidence="3">2.7.13.3</ecNumber>
    </recommendedName>
</protein>
<dbReference type="Pfam" id="PF02518">
    <property type="entry name" value="HATPase_c"/>
    <property type="match status" value="1"/>
</dbReference>
<keyword evidence="10" id="KW-0067">ATP-binding</keyword>